<dbReference type="AlphaFoldDB" id="A0A7W9U704"/>
<dbReference type="EMBL" id="JACHBW010000042">
    <property type="protein sequence ID" value="MBB6107120.1"/>
    <property type="molecule type" value="Genomic_DNA"/>
</dbReference>
<dbReference type="PANTHER" id="PTHR39176:SF1">
    <property type="entry name" value="PERIPLASMIC PROTEIN"/>
    <property type="match status" value="1"/>
</dbReference>
<comment type="caution">
    <text evidence="3">The sequence shown here is derived from an EMBL/GenBank/DDBJ whole genome shotgun (WGS) entry which is preliminary data.</text>
</comment>
<gene>
    <name evidence="3" type="ORF">F4827_007001</name>
</gene>
<keyword evidence="4" id="KW-1185">Reference proteome</keyword>
<proteinExistence type="predicted"/>
<protein>
    <submittedName>
        <fullName evidence="3">Uncharacterized protein YecT (DUF1311 family)</fullName>
    </submittedName>
</protein>
<feature type="chain" id="PRO_5030753015" evidence="1">
    <location>
        <begin position="20"/>
        <end position="190"/>
    </location>
</feature>
<evidence type="ECO:0000259" key="2">
    <source>
        <dbReference type="Pfam" id="PF07007"/>
    </source>
</evidence>
<keyword evidence="1" id="KW-0732">Signal</keyword>
<name>A0A7W9U704_9BURK</name>
<evidence type="ECO:0000313" key="3">
    <source>
        <dbReference type="EMBL" id="MBB6107120.1"/>
    </source>
</evidence>
<sequence length="190" mass="22017">MRKIIFLSILFLVSQSSFSKPCDAQTNNDLERCAQAGYESSDKQLNSSYADLLKKLPEVDRKNLIVTQRAWIGFKEKYCQSQFDSIRPGEEAGIDKWTCLDTITESRAKEIGYLAGVSGMEEFRRSLKLMANLYEHGDTEKVISKLLTYNAQRNDQNWINYVNLDCRMTNSRLSEEHNACVARLNFYRDW</sequence>
<dbReference type="RefSeq" id="WP_183733461.1">
    <property type="nucleotide sequence ID" value="NZ_JACHBW010000042.1"/>
</dbReference>
<feature type="signal peptide" evidence="1">
    <location>
        <begin position="1"/>
        <end position="19"/>
    </location>
</feature>
<accession>A0A7W9U704</accession>
<dbReference type="Pfam" id="PF07007">
    <property type="entry name" value="LprI"/>
    <property type="match status" value="1"/>
</dbReference>
<organism evidence="3 4">
    <name type="scientific">Paraburkholderia bannensis</name>
    <dbReference type="NCBI Taxonomy" id="765414"/>
    <lineage>
        <taxon>Bacteria</taxon>
        <taxon>Pseudomonadati</taxon>
        <taxon>Pseudomonadota</taxon>
        <taxon>Betaproteobacteria</taxon>
        <taxon>Burkholderiales</taxon>
        <taxon>Burkholderiaceae</taxon>
        <taxon>Paraburkholderia</taxon>
    </lineage>
</organism>
<evidence type="ECO:0000256" key="1">
    <source>
        <dbReference type="SAM" id="SignalP"/>
    </source>
</evidence>
<feature type="domain" description="Lysozyme inhibitor LprI-like N-terminal" evidence="2">
    <location>
        <begin position="24"/>
        <end position="110"/>
    </location>
</feature>
<dbReference type="PANTHER" id="PTHR39176">
    <property type="entry name" value="PERIPLASMIC PROTEIN-RELATED"/>
    <property type="match status" value="1"/>
</dbReference>
<evidence type="ECO:0000313" key="4">
    <source>
        <dbReference type="Proteomes" id="UP000571554"/>
    </source>
</evidence>
<dbReference type="InterPro" id="IPR009739">
    <property type="entry name" value="LprI-like_N"/>
</dbReference>
<reference evidence="3 4" key="1">
    <citation type="submission" date="2020-08" db="EMBL/GenBank/DDBJ databases">
        <title>Above-ground endophytic microbial communities from plants in different locations in the United States.</title>
        <authorList>
            <person name="Frank C."/>
        </authorList>
    </citation>
    <scope>NUCLEOTIDE SEQUENCE [LARGE SCALE GENOMIC DNA]</scope>
    <source>
        <strain evidence="3 4">WP4_2_2</strain>
    </source>
</reference>
<dbReference type="Gene3D" id="1.20.1270.180">
    <property type="match status" value="1"/>
</dbReference>
<dbReference type="Proteomes" id="UP000571554">
    <property type="component" value="Unassembled WGS sequence"/>
</dbReference>